<feature type="domain" description="AB hydrolase-1" evidence="1">
    <location>
        <begin position="11"/>
        <end position="242"/>
    </location>
</feature>
<gene>
    <name evidence="2" type="ORF">GMST_00400</name>
</gene>
<evidence type="ECO:0000259" key="1">
    <source>
        <dbReference type="Pfam" id="PF00561"/>
    </source>
</evidence>
<dbReference type="EMBL" id="BLXX01000001">
    <property type="protein sequence ID" value="GFO57715.1"/>
    <property type="molecule type" value="Genomic_DNA"/>
</dbReference>
<keyword evidence="3" id="KW-1185">Reference proteome</keyword>
<dbReference type="Gene3D" id="3.40.50.1820">
    <property type="entry name" value="alpha/beta hydrolase"/>
    <property type="match status" value="1"/>
</dbReference>
<dbReference type="InterPro" id="IPR050266">
    <property type="entry name" value="AB_hydrolase_sf"/>
</dbReference>
<dbReference type="PRINTS" id="PR00111">
    <property type="entry name" value="ABHYDROLASE"/>
</dbReference>
<protein>
    <recommendedName>
        <fullName evidence="1">AB hydrolase-1 domain-containing protein</fullName>
    </recommendedName>
</protein>
<dbReference type="InterPro" id="IPR000073">
    <property type="entry name" value="AB_hydrolase_1"/>
</dbReference>
<dbReference type="PANTHER" id="PTHR43798">
    <property type="entry name" value="MONOACYLGLYCEROL LIPASE"/>
    <property type="match status" value="1"/>
</dbReference>
<dbReference type="PANTHER" id="PTHR43798:SF33">
    <property type="entry name" value="HYDROLASE, PUTATIVE (AFU_ORTHOLOGUE AFUA_2G14860)-RELATED"/>
    <property type="match status" value="1"/>
</dbReference>
<dbReference type="SUPFAM" id="SSF53474">
    <property type="entry name" value="alpha/beta-Hydrolases"/>
    <property type="match status" value="1"/>
</dbReference>
<dbReference type="GO" id="GO:0016020">
    <property type="term" value="C:membrane"/>
    <property type="evidence" value="ECO:0007669"/>
    <property type="project" value="TreeGrafter"/>
</dbReference>
<comment type="caution">
    <text evidence="2">The sequence shown here is derived from an EMBL/GenBank/DDBJ whole genome shotgun (WGS) entry which is preliminary data.</text>
</comment>
<evidence type="ECO:0000313" key="2">
    <source>
        <dbReference type="EMBL" id="GFO57715.1"/>
    </source>
</evidence>
<sequence length="282" mass="30050">MHLRAAGAGGPTVVLETGLGGMSSAWAWIQPETAQYTRVVSYDRAGLGWSAPVAGAKSARSAARRLRGLLSACGAAPPFVLVGHSMGGLLIRVFAHLYPQEVAGLVLVDAVHPDQHLRSAAIAEHMSTGFRFLKAVPLLARTGYVRLTGLFNAWSQGLPERQAAESDAFLASYEHLKTTRDESLAWDTMCGEVRQTKALDALPLAVVTAGKDVLAGQPELQAELAGLSTDSVHFVVPAADHVTLVTQRDHAHAVVKAIRHVVQRARGSNQQRCPKRVGHAAE</sequence>
<dbReference type="InterPro" id="IPR029058">
    <property type="entry name" value="AB_hydrolase_fold"/>
</dbReference>
<dbReference type="Proteomes" id="UP000556026">
    <property type="component" value="Unassembled WGS sequence"/>
</dbReference>
<reference evidence="3" key="1">
    <citation type="submission" date="2020-06" db="EMBL/GenBank/DDBJ databases">
        <title>Draft genomic sequence of Geomonas sp. Red330.</title>
        <authorList>
            <person name="Itoh H."/>
            <person name="Zhenxing X."/>
            <person name="Ushijima N."/>
            <person name="Masuda Y."/>
            <person name="Shiratori Y."/>
            <person name="Senoo K."/>
        </authorList>
    </citation>
    <scope>NUCLEOTIDE SEQUENCE [LARGE SCALE GENOMIC DNA]</scope>
    <source>
        <strain evidence="3">Red330</strain>
    </source>
</reference>
<proteinExistence type="predicted"/>
<organism evidence="2 3">
    <name type="scientific">Geomonas silvestris</name>
    <dbReference type="NCBI Taxonomy" id="2740184"/>
    <lineage>
        <taxon>Bacteria</taxon>
        <taxon>Pseudomonadati</taxon>
        <taxon>Thermodesulfobacteriota</taxon>
        <taxon>Desulfuromonadia</taxon>
        <taxon>Geobacterales</taxon>
        <taxon>Geobacteraceae</taxon>
        <taxon>Geomonas</taxon>
    </lineage>
</organism>
<accession>A0A6V8MCL1</accession>
<evidence type="ECO:0000313" key="3">
    <source>
        <dbReference type="Proteomes" id="UP000556026"/>
    </source>
</evidence>
<dbReference type="Pfam" id="PF00561">
    <property type="entry name" value="Abhydrolase_1"/>
    <property type="match status" value="1"/>
</dbReference>
<name>A0A6V8MCL1_9BACT</name>
<dbReference type="AlphaFoldDB" id="A0A6V8MCL1"/>